<organism evidence="3 4">
    <name type="scientific">Lentinus tigrinus ALCF2SS1-6</name>
    <dbReference type="NCBI Taxonomy" id="1328759"/>
    <lineage>
        <taxon>Eukaryota</taxon>
        <taxon>Fungi</taxon>
        <taxon>Dikarya</taxon>
        <taxon>Basidiomycota</taxon>
        <taxon>Agaricomycotina</taxon>
        <taxon>Agaricomycetes</taxon>
        <taxon>Polyporales</taxon>
        <taxon>Polyporaceae</taxon>
        <taxon>Lentinus</taxon>
    </lineage>
</organism>
<accession>A0A5C2RQQ8</accession>
<evidence type="ECO:0000259" key="2">
    <source>
        <dbReference type="Pfam" id="PF20151"/>
    </source>
</evidence>
<dbReference type="Proteomes" id="UP000313359">
    <property type="component" value="Unassembled WGS sequence"/>
</dbReference>
<feature type="domain" description="DUF6533" evidence="2">
    <location>
        <begin position="24"/>
        <end position="67"/>
    </location>
</feature>
<protein>
    <recommendedName>
        <fullName evidence="2">DUF6533 domain-containing protein</fullName>
    </recommendedName>
</protein>
<reference evidence="3" key="1">
    <citation type="journal article" date="2018" name="Genome Biol. Evol.">
        <title>Genomics and development of Lentinus tigrinus, a white-rot wood-decaying mushroom with dimorphic fruiting bodies.</title>
        <authorList>
            <person name="Wu B."/>
            <person name="Xu Z."/>
            <person name="Knudson A."/>
            <person name="Carlson A."/>
            <person name="Chen N."/>
            <person name="Kovaka S."/>
            <person name="LaButti K."/>
            <person name="Lipzen A."/>
            <person name="Pennachio C."/>
            <person name="Riley R."/>
            <person name="Schakwitz W."/>
            <person name="Umezawa K."/>
            <person name="Ohm R.A."/>
            <person name="Grigoriev I.V."/>
            <person name="Nagy L.G."/>
            <person name="Gibbons J."/>
            <person name="Hibbett D."/>
        </authorList>
    </citation>
    <scope>NUCLEOTIDE SEQUENCE [LARGE SCALE GENOMIC DNA]</scope>
    <source>
        <strain evidence="3">ALCF2SS1-6</strain>
    </source>
</reference>
<evidence type="ECO:0000313" key="3">
    <source>
        <dbReference type="EMBL" id="RPD53903.1"/>
    </source>
</evidence>
<gene>
    <name evidence="3" type="ORF">L227DRAFT_567621</name>
</gene>
<name>A0A5C2RQQ8_9APHY</name>
<dbReference type="Pfam" id="PF20151">
    <property type="entry name" value="DUF6533"/>
    <property type="match status" value="1"/>
</dbReference>
<sequence>MSSNDTIAQLITDETAFMVEDLTGISAAVLLSYEYLITLSTEVQLFWRLPITGSSIIFLINRYLPIFVIWYTGPFPYPTYLEGCIATVWSKSIIEYFQYFPWAVFRQYVTTTRTHLDILQIRTHWLHVYLNPAYGCSYIYEIPDGPSMDSCFNKLIDNTRLVLLVDYAGPVLSDMLVLMITWRATYKGRKNIEQLGRSVSLSQVIFRDGTLYFMTLLALKTLHLAFGVVSRAPQIESPSVLYTSWFTTYEEPVTAILVSRFLIDLQKCSRDTTQGSTVTTAGTLNFNRVLGSIASSLPAPGESSHAGDDDLEFETSGTSQGALEHPQGRMGMEEDIGDTDGATSVA</sequence>
<dbReference type="AlphaFoldDB" id="A0A5C2RQQ8"/>
<dbReference type="InterPro" id="IPR045340">
    <property type="entry name" value="DUF6533"/>
</dbReference>
<evidence type="ECO:0000313" key="4">
    <source>
        <dbReference type="Proteomes" id="UP000313359"/>
    </source>
</evidence>
<keyword evidence="4" id="KW-1185">Reference proteome</keyword>
<dbReference type="OrthoDB" id="2752030at2759"/>
<dbReference type="EMBL" id="ML122313">
    <property type="protein sequence ID" value="RPD53903.1"/>
    <property type="molecule type" value="Genomic_DNA"/>
</dbReference>
<proteinExistence type="predicted"/>
<evidence type="ECO:0000256" key="1">
    <source>
        <dbReference type="SAM" id="MobiDB-lite"/>
    </source>
</evidence>
<feature type="region of interest" description="Disordered" evidence="1">
    <location>
        <begin position="297"/>
        <end position="346"/>
    </location>
</feature>